<dbReference type="SUPFAM" id="SSF47473">
    <property type="entry name" value="EF-hand"/>
    <property type="match status" value="1"/>
</dbReference>
<dbReference type="PANTHER" id="PTHR35381:SF1">
    <property type="entry name" value="EF-HAND DOMAIN-CONTAINING PROTEIN"/>
    <property type="match status" value="1"/>
</dbReference>
<evidence type="ECO:0008006" key="4">
    <source>
        <dbReference type="Google" id="ProtNLM"/>
    </source>
</evidence>
<organism evidence="2 3">
    <name type="scientific">Stentor coeruleus</name>
    <dbReference type="NCBI Taxonomy" id="5963"/>
    <lineage>
        <taxon>Eukaryota</taxon>
        <taxon>Sar</taxon>
        <taxon>Alveolata</taxon>
        <taxon>Ciliophora</taxon>
        <taxon>Postciliodesmatophora</taxon>
        <taxon>Heterotrichea</taxon>
        <taxon>Heterotrichida</taxon>
        <taxon>Stentoridae</taxon>
        <taxon>Stentor</taxon>
    </lineage>
</organism>
<evidence type="ECO:0000256" key="1">
    <source>
        <dbReference type="SAM" id="Coils"/>
    </source>
</evidence>
<dbReference type="EMBL" id="MPUH01000967">
    <property type="protein sequence ID" value="OMJ71678.1"/>
    <property type="molecule type" value="Genomic_DNA"/>
</dbReference>
<proteinExistence type="predicted"/>
<keyword evidence="1" id="KW-0175">Coiled coil</keyword>
<sequence>MEAESNAKILVIKIDISESIKGDIIIHENDDPDKISQDFINKYSLDKTMKKPLIEVIKSHQEKFRKKKQTLHKKQQSQGAILYKNSTNTSVAQRLLKHSFRYSSPSKKCNSHANINYGHLLYEKGKRMKENNRQLSEKHLQDKETESIKNLTFKPEISQNSKEIVKTWEREKKQEKNREHMEKLYAEKQEEEMKECYFVPQIIQKSNRTIDGKNIFDSLYKDACIRRNSQETIMSSSKEGFKKSETRRKSECMDEYFDKLSNTKKKTDEEIARLKREFEADYDKITGQKLFTPLTGRKPNSVRGERPIWDELYSSRNTVKEKIEEKKLQENEKFYTQPSESTCKFYENFKTHKFEALFKKLDSDRDGKISVESICLEDIEIQVIEVLSPIFKEMEETRGVMSLEDFVKKLDELYMKITPQDKMVLIKNKVVSCNDQLTFTPVINENSKKIAAGSKLHLGSNVNERSSAEREIRYLKMKKARELKEMERK</sequence>
<reference evidence="2 3" key="1">
    <citation type="submission" date="2016-11" db="EMBL/GenBank/DDBJ databases">
        <title>The macronuclear genome of Stentor coeruleus: a giant cell with tiny introns.</title>
        <authorList>
            <person name="Slabodnick M."/>
            <person name="Ruby J.G."/>
            <person name="Reiff S.B."/>
            <person name="Swart E.C."/>
            <person name="Gosai S."/>
            <person name="Prabakaran S."/>
            <person name="Witkowska E."/>
            <person name="Larue G.E."/>
            <person name="Fisher S."/>
            <person name="Freeman R.M."/>
            <person name="Gunawardena J."/>
            <person name="Chu W."/>
            <person name="Stover N.A."/>
            <person name="Gregory B.D."/>
            <person name="Nowacki M."/>
            <person name="Derisi J."/>
            <person name="Roy S.W."/>
            <person name="Marshall W.F."/>
            <person name="Sood P."/>
        </authorList>
    </citation>
    <scope>NUCLEOTIDE SEQUENCE [LARGE SCALE GENOMIC DNA]</scope>
    <source>
        <strain evidence="2">WM001</strain>
    </source>
</reference>
<gene>
    <name evidence="2" type="ORF">SteCoe_30047</name>
</gene>
<dbReference type="AlphaFoldDB" id="A0A1R2B4G2"/>
<comment type="caution">
    <text evidence="2">The sequence shown here is derived from an EMBL/GenBank/DDBJ whole genome shotgun (WGS) entry which is preliminary data.</text>
</comment>
<evidence type="ECO:0000313" key="2">
    <source>
        <dbReference type="EMBL" id="OMJ71678.1"/>
    </source>
</evidence>
<evidence type="ECO:0000313" key="3">
    <source>
        <dbReference type="Proteomes" id="UP000187209"/>
    </source>
</evidence>
<feature type="coiled-coil region" evidence="1">
    <location>
        <begin position="158"/>
        <end position="191"/>
    </location>
</feature>
<dbReference type="PANTHER" id="PTHR35381">
    <property type="entry name" value="EF-HAND DOMAIN-CONTAINING PROTEIN"/>
    <property type="match status" value="1"/>
</dbReference>
<dbReference type="Proteomes" id="UP000187209">
    <property type="component" value="Unassembled WGS sequence"/>
</dbReference>
<protein>
    <recommendedName>
        <fullName evidence="4">EF-hand domain-containing protein</fullName>
    </recommendedName>
</protein>
<accession>A0A1R2B4G2</accession>
<dbReference type="InterPro" id="IPR011992">
    <property type="entry name" value="EF-hand-dom_pair"/>
</dbReference>
<keyword evidence="3" id="KW-1185">Reference proteome</keyword>
<dbReference type="OrthoDB" id="313506at2759"/>
<name>A0A1R2B4G2_9CILI</name>